<dbReference type="CDD" id="cd00293">
    <property type="entry name" value="USP-like"/>
    <property type="match status" value="1"/>
</dbReference>
<dbReference type="EMBL" id="CP027667">
    <property type="protein sequence ID" value="AVO50872.1"/>
    <property type="molecule type" value="Genomic_DNA"/>
</dbReference>
<dbReference type="SUPFAM" id="SSF52402">
    <property type="entry name" value="Adenine nucleotide alpha hydrolases-like"/>
    <property type="match status" value="2"/>
</dbReference>
<dbReference type="PANTHER" id="PTHR46268:SF15">
    <property type="entry name" value="UNIVERSAL STRESS PROTEIN HP_0031"/>
    <property type="match status" value="1"/>
</dbReference>
<reference evidence="4 5" key="1">
    <citation type="submission" date="2018-03" db="EMBL/GenBank/DDBJ databases">
        <title>Genome sequencing of Melaminivora sp.</title>
        <authorList>
            <person name="Kim S.-J."/>
            <person name="Heo J."/>
            <person name="Ahn J.-H."/>
            <person name="Kwon S.-W."/>
        </authorList>
    </citation>
    <scope>NUCLEOTIDE SEQUENCE [LARGE SCALE GENOMIC DNA]</scope>
    <source>
        <strain evidence="4 5">SC2-9</strain>
    </source>
</reference>
<dbReference type="OrthoDB" id="9804721at2"/>
<dbReference type="Pfam" id="PF00582">
    <property type="entry name" value="Usp"/>
    <property type="match status" value="1"/>
</dbReference>
<proteinExistence type="inferred from homology"/>
<name>A0A2R3QGL9_9BURK</name>
<evidence type="ECO:0000259" key="3">
    <source>
        <dbReference type="Pfam" id="PF00582"/>
    </source>
</evidence>
<feature type="domain" description="UspA" evidence="3">
    <location>
        <begin position="216"/>
        <end position="298"/>
    </location>
</feature>
<dbReference type="AlphaFoldDB" id="A0A2R3QGL9"/>
<dbReference type="KEGG" id="mela:C6568_00180"/>
<dbReference type="InterPro" id="IPR006016">
    <property type="entry name" value="UspA"/>
</dbReference>
<evidence type="ECO:0000256" key="1">
    <source>
        <dbReference type="ARBA" id="ARBA00008791"/>
    </source>
</evidence>
<evidence type="ECO:0000313" key="4">
    <source>
        <dbReference type="EMBL" id="AVO50872.1"/>
    </source>
</evidence>
<dbReference type="RefSeq" id="WP_106685265.1">
    <property type="nucleotide sequence ID" value="NZ_CP027667.1"/>
</dbReference>
<sequence>MTDTAAAVAPATTPDTIYACLDGLACTPAVVDGAAWAAQRLAAPLALLHTLQYPEPLPPVGDYSGVIGMGAQDLLLQRLNALDEERTQLAQQAARHMLEQASARVPPDVARGVSTLLRHGELIDVLLEHEASARLFVLGSNHPAQAPRKLRLDHRVEGVVRQVRQPVMVVTRPEFVAPSDFVVAYDGSATAHRAVQVVANSPLLRGMPGLLALAGEPTEQARQCLQEAQALLQAQGFDIATQIVGGAPEEAIPALVEAHGDTLLVLGAYGHSRIRQLIVGSTTTALMRLCSVPVLVLR</sequence>
<keyword evidence="2" id="KW-0175">Coiled coil</keyword>
<protein>
    <submittedName>
        <fullName evidence="4">Universal stress protein UspA</fullName>
    </submittedName>
</protein>
<organism evidence="4 5">
    <name type="scientific">Melaminivora suipulveris</name>
    <dbReference type="NCBI Taxonomy" id="2109913"/>
    <lineage>
        <taxon>Bacteria</taxon>
        <taxon>Pseudomonadati</taxon>
        <taxon>Pseudomonadota</taxon>
        <taxon>Betaproteobacteria</taxon>
        <taxon>Burkholderiales</taxon>
        <taxon>Comamonadaceae</taxon>
        <taxon>Melaminivora</taxon>
    </lineage>
</organism>
<dbReference type="InterPro" id="IPR006015">
    <property type="entry name" value="Universal_stress_UspA"/>
</dbReference>
<keyword evidence="5" id="KW-1185">Reference proteome</keyword>
<dbReference type="PANTHER" id="PTHR46268">
    <property type="entry name" value="STRESS RESPONSE PROTEIN NHAX"/>
    <property type="match status" value="1"/>
</dbReference>
<gene>
    <name evidence="4" type="ORF">C6568_00180</name>
</gene>
<dbReference type="Gene3D" id="3.40.50.12370">
    <property type="match status" value="1"/>
</dbReference>
<accession>A0A2R3QGL9</accession>
<dbReference type="PRINTS" id="PR01438">
    <property type="entry name" value="UNVRSLSTRESS"/>
</dbReference>
<evidence type="ECO:0000313" key="5">
    <source>
        <dbReference type="Proteomes" id="UP000237925"/>
    </source>
</evidence>
<feature type="coiled-coil region" evidence="2">
    <location>
        <begin position="72"/>
        <end position="99"/>
    </location>
</feature>
<comment type="similarity">
    <text evidence="1">Belongs to the universal stress protein A family.</text>
</comment>
<dbReference type="Proteomes" id="UP000237925">
    <property type="component" value="Chromosome"/>
</dbReference>
<evidence type="ECO:0000256" key="2">
    <source>
        <dbReference type="SAM" id="Coils"/>
    </source>
</evidence>